<dbReference type="Pfam" id="PF09774">
    <property type="entry name" value="MIX23"/>
    <property type="match status" value="1"/>
</dbReference>
<evidence type="ECO:0000256" key="2">
    <source>
        <dbReference type="ARBA" id="ARBA00024228"/>
    </source>
</evidence>
<dbReference type="KEGG" id="bfo:118422654"/>
<evidence type="ECO:0000313" key="5">
    <source>
        <dbReference type="Proteomes" id="UP000001554"/>
    </source>
</evidence>
<sequence>MCVRASRHQPQGLRNLNIPDIVCTHRIRLDGTTTSRRILQEALKKYRTIDDKIVYQLNTAIPTNSFADKVNAGTQCKSLHDELSQGHVQRENAIRKCIHQTSQQVAKLREARETDQDNIQLLKQLRKEQTKLRLMQQEMNVEEVVRDRSLKIFQERCRTFYKPPASS</sequence>
<dbReference type="Proteomes" id="UP000001554">
    <property type="component" value="Chromosome 9"/>
</dbReference>
<reference evidence="5" key="1">
    <citation type="journal article" date="2020" name="Nat. Ecol. Evol.">
        <title>Deeply conserved synteny resolves early events in vertebrate evolution.</title>
        <authorList>
            <person name="Simakov O."/>
            <person name="Marletaz F."/>
            <person name="Yue J.X."/>
            <person name="O'Connell B."/>
            <person name="Jenkins J."/>
            <person name="Brandt A."/>
            <person name="Calef R."/>
            <person name="Tung C.H."/>
            <person name="Huang T.K."/>
            <person name="Schmutz J."/>
            <person name="Satoh N."/>
            <person name="Yu J.K."/>
            <person name="Putnam N.H."/>
            <person name="Green R.E."/>
            <person name="Rokhsar D.S."/>
        </authorList>
    </citation>
    <scope>NUCLEOTIDE SEQUENCE [LARGE SCALE GENOMIC DNA]</scope>
    <source>
        <strain evidence="5">S238N-H82</strain>
    </source>
</reference>
<organism evidence="5 6">
    <name type="scientific">Branchiostoma floridae</name>
    <name type="common">Florida lancelet</name>
    <name type="synonym">Amphioxus</name>
    <dbReference type="NCBI Taxonomy" id="7739"/>
    <lineage>
        <taxon>Eukaryota</taxon>
        <taxon>Metazoa</taxon>
        <taxon>Chordata</taxon>
        <taxon>Cephalochordata</taxon>
        <taxon>Leptocardii</taxon>
        <taxon>Amphioxiformes</taxon>
        <taxon>Branchiostomatidae</taxon>
        <taxon>Branchiostoma</taxon>
    </lineage>
</organism>
<dbReference type="RefSeq" id="XP_035686216.1">
    <property type="nucleotide sequence ID" value="XM_035830323.1"/>
</dbReference>
<evidence type="ECO:0000256" key="1">
    <source>
        <dbReference type="ARBA" id="ARBA00024204"/>
    </source>
</evidence>
<evidence type="ECO:0000256" key="4">
    <source>
        <dbReference type="SAM" id="Coils"/>
    </source>
</evidence>
<keyword evidence="4" id="KW-0175">Coiled coil</keyword>
<dbReference type="GeneID" id="118422654"/>
<dbReference type="PANTHER" id="PTHR31905">
    <property type="entry name" value="COILED-COIL DOMAIN-CONTAINING PROTEIN 58"/>
    <property type="match status" value="1"/>
</dbReference>
<dbReference type="GO" id="GO:0005758">
    <property type="term" value="C:mitochondrial intermembrane space"/>
    <property type="evidence" value="ECO:0007669"/>
    <property type="project" value="InterPro"/>
</dbReference>
<dbReference type="InterPro" id="IPR019171">
    <property type="entry name" value="MIX23"/>
</dbReference>
<reference evidence="6" key="2">
    <citation type="submission" date="2025-08" db="UniProtKB">
        <authorList>
            <consortium name="RefSeq"/>
        </authorList>
    </citation>
    <scope>IDENTIFICATION</scope>
    <source>
        <strain evidence="6">S238N-H82</strain>
        <tissue evidence="6">Testes</tissue>
    </source>
</reference>
<feature type="coiled-coil region" evidence="4">
    <location>
        <begin position="105"/>
        <end position="138"/>
    </location>
</feature>
<dbReference type="PANTHER" id="PTHR31905:SF2">
    <property type="entry name" value="PROTEIN MIX23"/>
    <property type="match status" value="1"/>
</dbReference>
<name>A0A9J7LNJ8_BRAFL</name>
<proteinExistence type="inferred from homology"/>
<keyword evidence="5" id="KW-1185">Reference proteome</keyword>
<dbReference type="GO" id="GO:0005739">
    <property type="term" value="C:mitochondrion"/>
    <property type="evidence" value="ECO:0000318"/>
    <property type="project" value="GO_Central"/>
</dbReference>
<comment type="similarity">
    <text evidence="1">Belongs to the MIX23 family.</text>
</comment>
<accession>A0A9J7LNJ8</accession>
<evidence type="ECO:0000256" key="3">
    <source>
        <dbReference type="ARBA" id="ARBA00030733"/>
    </source>
</evidence>
<gene>
    <name evidence="6" type="primary">LOC118422654</name>
</gene>
<protein>
    <recommendedName>
        <fullName evidence="2">Protein MIX23</fullName>
    </recommendedName>
    <alternativeName>
        <fullName evidence="3">Coiled-coil domain-containing protein 58</fullName>
    </alternativeName>
</protein>
<dbReference type="AlphaFoldDB" id="A0A9J7LNJ8"/>
<dbReference type="OrthoDB" id="5593818at2759"/>
<evidence type="ECO:0000313" key="6">
    <source>
        <dbReference type="RefSeq" id="XP_035686216.1"/>
    </source>
</evidence>